<organism evidence="7 8">
    <name type="scientific">Saccharibacter floricola DSM 15669</name>
    <dbReference type="NCBI Taxonomy" id="1123227"/>
    <lineage>
        <taxon>Bacteria</taxon>
        <taxon>Pseudomonadati</taxon>
        <taxon>Pseudomonadota</taxon>
        <taxon>Alphaproteobacteria</taxon>
        <taxon>Acetobacterales</taxon>
        <taxon>Acetobacteraceae</taxon>
        <taxon>Saccharibacter</taxon>
    </lineage>
</organism>
<proteinExistence type="inferred from homology"/>
<keyword evidence="5" id="KW-0460">Magnesium</keyword>
<dbReference type="Pfam" id="PF03372">
    <property type="entry name" value="Exo_endo_phos"/>
    <property type="match status" value="1"/>
</dbReference>
<dbReference type="Gene3D" id="3.60.10.10">
    <property type="entry name" value="Endonuclease/exonuclease/phosphatase"/>
    <property type="match status" value="1"/>
</dbReference>
<name>A0ABQ0NZX7_9PROT</name>
<evidence type="ECO:0000313" key="8">
    <source>
        <dbReference type="Proteomes" id="UP001062901"/>
    </source>
</evidence>
<comment type="similarity">
    <text evidence="2">Belongs to the DNA repair enzymes AP/ExoA family.</text>
</comment>
<keyword evidence="8" id="KW-1185">Reference proteome</keyword>
<sequence>MLDILYIAMSEHSHKTPPPKSPLKDRHCMRLITWNMNSLRLRLPLLQRLAEEHSPDVICVQETKVPDPLFPKEALAELGFTHQLYKGMKSYNGVAILSRLPLRLREDTPRWCERDDCRHVAAFVETESGPVQIHNFYVPAGGDIPDPDENDKFAHKLSFVDEATQWFRQHPPTRSILVGDLNIAPFENDVWSHKQLLKIVSHTPAETSRLQDWCHAGFQDAMRHQTPEPEKLYTWWSYRNRDWKKSNRGRRLDHIWLTADILPCLQNITVLKEARDWERPSDHVPVMADILL</sequence>
<evidence type="ECO:0000256" key="3">
    <source>
        <dbReference type="ARBA" id="ARBA00022723"/>
    </source>
</evidence>
<dbReference type="PROSITE" id="PS00726">
    <property type="entry name" value="AP_NUCLEASE_F1_1"/>
    <property type="match status" value="1"/>
</dbReference>
<reference evidence="7" key="1">
    <citation type="submission" date="2013-04" db="EMBL/GenBank/DDBJ databases">
        <title>The genome sequencing project of 58 acetic acid bacteria.</title>
        <authorList>
            <person name="Okamoto-Kainuma A."/>
            <person name="Ishikawa M."/>
            <person name="Umino S."/>
            <person name="Koizumi Y."/>
            <person name="Shiwa Y."/>
            <person name="Yoshikawa H."/>
            <person name="Matsutani M."/>
            <person name="Matsushita K."/>
        </authorList>
    </citation>
    <scope>NUCLEOTIDE SEQUENCE</scope>
    <source>
        <strain evidence="7">DSM 15669</strain>
    </source>
</reference>
<accession>A0ABQ0NZX7</accession>
<dbReference type="NCBIfam" id="TIGR00633">
    <property type="entry name" value="xth"/>
    <property type="match status" value="1"/>
</dbReference>
<dbReference type="InterPro" id="IPR020847">
    <property type="entry name" value="AP_endonuclease_F1_BS"/>
</dbReference>
<evidence type="ECO:0000256" key="2">
    <source>
        <dbReference type="ARBA" id="ARBA00007092"/>
    </source>
</evidence>
<evidence type="ECO:0000256" key="1">
    <source>
        <dbReference type="ARBA" id="ARBA00001946"/>
    </source>
</evidence>
<evidence type="ECO:0000256" key="4">
    <source>
        <dbReference type="ARBA" id="ARBA00022801"/>
    </source>
</evidence>
<protein>
    <submittedName>
        <fullName evidence="7">Exodeoxyribonuclease III</fullName>
    </submittedName>
</protein>
<dbReference type="EMBL" id="BAQD01000043">
    <property type="protein sequence ID" value="GBQ07732.1"/>
    <property type="molecule type" value="Genomic_DNA"/>
</dbReference>
<dbReference type="InterPro" id="IPR005135">
    <property type="entry name" value="Endo/exonuclease/phosphatase"/>
</dbReference>
<dbReference type="Proteomes" id="UP001062901">
    <property type="component" value="Unassembled WGS sequence"/>
</dbReference>
<comment type="cofactor">
    <cofactor evidence="1">
        <name>Mg(2+)</name>
        <dbReference type="ChEBI" id="CHEBI:18420"/>
    </cofactor>
</comment>
<dbReference type="InterPro" id="IPR037493">
    <property type="entry name" value="ExoIII-like"/>
</dbReference>
<comment type="caution">
    <text evidence="7">The sequence shown here is derived from an EMBL/GenBank/DDBJ whole genome shotgun (WGS) entry which is preliminary data.</text>
</comment>
<dbReference type="PANTHER" id="PTHR43250">
    <property type="entry name" value="EXODEOXYRIBONUCLEASE III"/>
    <property type="match status" value="1"/>
</dbReference>
<dbReference type="InterPro" id="IPR004808">
    <property type="entry name" value="AP_endonuc_1"/>
</dbReference>
<keyword evidence="3" id="KW-0479">Metal-binding</keyword>
<dbReference type="InterPro" id="IPR036691">
    <property type="entry name" value="Endo/exonu/phosph_ase_sf"/>
</dbReference>
<dbReference type="PANTHER" id="PTHR43250:SF2">
    <property type="entry name" value="EXODEOXYRIBONUCLEASE III"/>
    <property type="match status" value="1"/>
</dbReference>
<evidence type="ECO:0000259" key="6">
    <source>
        <dbReference type="Pfam" id="PF03372"/>
    </source>
</evidence>
<dbReference type="SUPFAM" id="SSF56219">
    <property type="entry name" value="DNase I-like"/>
    <property type="match status" value="1"/>
</dbReference>
<feature type="domain" description="Endonuclease/exonuclease/phosphatase" evidence="6">
    <location>
        <begin position="32"/>
        <end position="283"/>
    </location>
</feature>
<evidence type="ECO:0000256" key="5">
    <source>
        <dbReference type="ARBA" id="ARBA00022842"/>
    </source>
</evidence>
<gene>
    <name evidence="7" type="ORF">AA15669_1509</name>
</gene>
<dbReference type="CDD" id="cd09086">
    <property type="entry name" value="ExoIII-like_AP-endo"/>
    <property type="match status" value="1"/>
</dbReference>
<evidence type="ECO:0000313" key="7">
    <source>
        <dbReference type="EMBL" id="GBQ07732.1"/>
    </source>
</evidence>
<keyword evidence="4" id="KW-0378">Hydrolase</keyword>
<dbReference type="PROSITE" id="PS51435">
    <property type="entry name" value="AP_NUCLEASE_F1_4"/>
    <property type="match status" value="1"/>
</dbReference>